<dbReference type="Proteomes" id="UP000198211">
    <property type="component" value="Unassembled WGS sequence"/>
</dbReference>
<protein>
    <submittedName>
        <fullName evidence="1">Uncharacterized protein</fullName>
    </submittedName>
</protein>
<keyword evidence="2" id="KW-1185">Reference proteome</keyword>
<proteinExistence type="predicted"/>
<evidence type="ECO:0000313" key="2">
    <source>
        <dbReference type="Proteomes" id="UP000198211"/>
    </source>
</evidence>
<evidence type="ECO:0000313" key="1">
    <source>
        <dbReference type="EMBL" id="OWZ01801.1"/>
    </source>
</evidence>
<gene>
    <name evidence="1" type="ORF">PHMEG_00026751</name>
</gene>
<sequence length="65" mass="7280">MLHSILDANDLLITALLTGLGDKYEIMVETFDNLDDYTLQQVKVKLTSTEERVNQAKAVADARAR</sequence>
<name>A0A225V8I7_9STRA</name>
<reference evidence="2" key="1">
    <citation type="submission" date="2017-03" db="EMBL/GenBank/DDBJ databases">
        <title>Phytopthora megakarya and P. palmivora, two closely related causual agents of cacao black pod achieved similar genome size and gene model numbers by different mechanisms.</title>
        <authorList>
            <person name="Ali S."/>
            <person name="Shao J."/>
            <person name="Larry D.J."/>
            <person name="Kronmiller B."/>
            <person name="Shen D."/>
            <person name="Strem M.D."/>
            <person name="Melnick R.L."/>
            <person name="Guiltinan M.J."/>
            <person name="Tyler B.M."/>
            <person name="Meinhardt L.W."/>
            <person name="Bailey B.A."/>
        </authorList>
    </citation>
    <scope>NUCLEOTIDE SEQUENCE [LARGE SCALE GENOMIC DNA]</scope>
    <source>
        <strain evidence="2">zdho120</strain>
    </source>
</reference>
<dbReference type="AlphaFoldDB" id="A0A225V8I7"/>
<dbReference type="OrthoDB" id="124442at2759"/>
<dbReference type="EMBL" id="NBNE01006599">
    <property type="protein sequence ID" value="OWZ01801.1"/>
    <property type="molecule type" value="Genomic_DNA"/>
</dbReference>
<comment type="caution">
    <text evidence="1">The sequence shown here is derived from an EMBL/GenBank/DDBJ whole genome shotgun (WGS) entry which is preliminary data.</text>
</comment>
<organism evidence="1 2">
    <name type="scientific">Phytophthora megakarya</name>
    <dbReference type="NCBI Taxonomy" id="4795"/>
    <lineage>
        <taxon>Eukaryota</taxon>
        <taxon>Sar</taxon>
        <taxon>Stramenopiles</taxon>
        <taxon>Oomycota</taxon>
        <taxon>Peronosporomycetes</taxon>
        <taxon>Peronosporales</taxon>
        <taxon>Peronosporaceae</taxon>
        <taxon>Phytophthora</taxon>
    </lineage>
</organism>
<accession>A0A225V8I7</accession>